<name>A0A6A4HZC0_9AGAR</name>
<feature type="transmembrane region" description="Helical" evidence="6">
    <location>
        <begin position="138"/>
        <end position="156"/>
    </location>
</feature>
<evidence type="ECO:0000256" key="3">
    <source>
        <dbReference type="ARBA" id="ARBA00022692"/>
    </source>
</evidence>
<dbReference type="Pfam" id="PF01184">
    <property type="entry name" value="Gpr1_Fun34_YaaH"/>
    <property type="match status" value="1"/>
</dbReference>
<evidence type="ECO:0000313" key="8">
    <source>
        <dbReference type="Proteomes" id="UP000799118"/>
    </source>
</evidence>
<dbReference type="PANTHER" id="PTHR31123:SF1">
    <property type="entry name" value="ACCUMULATION OF DYADS PROTEIN 2-RELATED"/>
    <property type="match status" value="1"/>
</dbReference>
<dbReference type="InterPro" id="IPR000791">
    <property type="entry name" value="Gpr1/Fun34/SatP-like"/>
</dbReference>
<evidence type="ECO:0008006" key="9">
    <source>
        <dbReference type="Google" id="ProtNLM"/>
    </source>
</evidence>
<dbReference type="GO" id="GO:0015123">
    <property type="term" value="F:acetate transmembrane transporter activity"/>
    <property type="evidence" value="ECO:0007669"/>
    <property type="project" value="TreeGrafter"/>
</dbReference>
<comment type="subcellular location">
    <subcellularLocation>
        <location evidence="1">Membrane</location>
        <topology evidence="1">Multi-pass membrane protein</topology>
    </subcellularLocation>
</comment>
<keyword evidence="4 6" id="KW-1133">Transmembrane helix</keyword>
<reference evidence="7" key="1">
    <citation type="journal article" date="2019" name="Environ. Microbiol.">
        <title>Fungal ecological strategies reflected in gene transcription - a case study of two litter decomposers.</title>
        <authorList>
            <person name="Barbi F."/>
            <person name="Kohler A."/>
            <person name="Barry K."/>
            <person name="Baskaran P."/>
            <person name="Daum C."/>
            <person name="Fauchery L."/>
            <person name="Ihrmark K."/>
            <person name="Kuo A."/>
            <person name="LaButti K."/>
            <person name="Lipzen A."/>
            <person name="Morin E."/>
            <person name="Grigoriev I.V."/>
            <person name="Henrissat B."/>
            <person name="Lindahl B."/>
            <person name="Martin F."/>
        </authorList>
    </citation>
    <scope>NUCLEOTIDE SEQUENCE</scope>
    <source>
        <strain evidence="7">JB14</strain>
    </source>
</reference>
<feature type="transmembrane region" description="Helical" evidence="6">
    <location>
        <begin position="67"/>
        <end position="93"/>
    </location>
</feature>
<keyword evidence="5 6" id="KW-0472">Membrane</keyword>
<dbReference type="NCBIfam" id="NF038013">
    <property type="entry name" value="AceTr_1"/>
    <property type="match status" value="1"/>
</dbReference>
<evidence type="ECO:0000256" key="2">
    <source>
        <dbReference type="ARBA" id="ARBA00005587"/>
    </source>
</evidence>
<dbReference type="GO" id="GO:0005886">
    <property type="term" value="C:plasma membrane"/>
    <property type="evidence" value="ECO:0007669"/>
    <property type="project" value="TreeGrafter"/>
</dbReference>
<feature type="transmembrane region" description="Helical" evidence="6">
    <location>
        <begin position="162"/>
        <end position="182"/>
    </location>
</feature>
<feature type="transmembrane region" description="Helical" evidence="6">
    <location>
        <begin position="35"/>
        <end position="55"/>
    </location>
</feature>
<keyword evidence="3 6" id="KW-0812">Transmembrane</keyword>
<keyword evidence="8" id="KW-1185">Reference proteome</keyword>
<proteinExistence type="inferred from homology"/>
<protein>
    <recommendedName>
        <fullName evidence="9">FUN34 transmembrane protein</fullName>
    </recommendedName>
</protein>
<evidence type="ECO:0000256" key="6">
    <source>
        <dbReference type="SAM" id="Phobius"/>
    </source>
</evidence>
<sequence length="199" mass="21557">MPTVCRIFSCRGTFAFSATLFIFSLYIATARGINISNLVIGMALFVGGLVTLLAGMWEFPRGNPSELLVIFTLYGAFWLSYAVIFIPASGILAAYGASSSGNGAGTEFVNALGIYWMTWFAITFLIFIASFRTHLGSVAFFAFLWMFYLFMGINSFTGNRGVLHAAAAWGIITSIIGWYVALTELLSAEHGSNGFGLPL</sequence>
<feature type="non-terminal residue" evidence="7">
    <location>
        <position position="199"/>
    </location>
</feature>
<organism evidence="7 8">
    <name type="scientific">Gymnopus androsaceus JB14</name>
    <dbReference type="NCBI Taxonomy" id="1447944"/>
    <lineage>
        <taxon>Eukaryota</taxon>
        <taxon>Fungi</taxon>
        <taxon>Dikarya</taxon>
        <taxon>Basidiomycota</taxon>
        <taxon>Agaricomycotina</taxon>
        <taxon>Agaricomycetes</taxon>
        <taxon>Agaricomycetidae</taxon>
        <taxon>Agaricales</taxon>
        <taxon>Marasmiineae</taxon>
        <taxon>Omphalotaceae</taxon>
        <taxon>Gymnopus</taxon>
    </lineage>
</organism>
<evidence type="ECO:0000256" key="5">
    <source>
        <dbReference type="ARBA" id="ARBA00023136"/>
    </source>
</evidence>
<evidence type="ECO:0000256" key="4">
    <source>
        <dbReference type="ARBA" id="ARBA00022989"/>
    </source>
</evidence>
<evidence type="ECO:0000313" key="7">
    <source>
        <dbReference type="EMBL" id="KAE9402287.1"/>
    </source>
</evidence>
<accession>A0A6A4HZC0</accession>
<dbReference type="PANTHER" id="PTHR31123">
    <property type="entry name" value="ACCUMULATION OF DYADS PROTEIN 2-RELATED"/>
    <property type="match status" value="1"/>
</dbReference>
<feature type="transmembrane region" description="Helical" evidence="6">
    <location>
        <begin position="113"/>
        <end position="131"/>
    </location>
</feature>
<dbReference type="Proteomes" id="UP000799118">
    <property type="component" value="Unassembled WGS sequence"/>
</dbReference>
<gene>
    <name evidence="7" type="ORF">BT96DRAFT_879671</name>
</gene>
<dbReference type="AlphaFoldDB" id="A0A6A4HZC0"/>
<dbReference type="EMBL" id="ML769436">
    <property type="protein sequence ID" value="KAE9402287.1"/>
    <property type="molecule type" value="Genomic_DNA"/>
</dbReference>
<evidence type="ECO:0000256" key="1">
    <source>
        <dbReference type="ARBA" id="ARBA00004141"/>
    </source>
</evidence>
<comment type="similarity">
    <text evidence="2">Belongs to the acetate uptake transporter (AceTr) (TC 2.A.96) family.</text>
</comment>
<feature type="transmembrane region" description="Helical" evidence="6">
    <location>
        <begin position="12"/>
        <end position="29"/>
    </location>
</feature>
<dbReference type="InterPro" id="IPR051633">
    <property type="entry name" value="AceTr"/>
</dbReference>
<dbReference type="OrthoDB" id="3648309at2759"/>